<dbReference type="InterPro" id="IPR013517">
    <property type="entry name" value="FG-GAP"/>
</dbReference>
<evidence type="ECO:0000259" key="16">
    <source>
        <dbReference type="Pfam" id="PF20805"/>
    </source>
</evidence>
<dbReference type="PROSITE" id="PS51470">
    <property type="entry name" value="FG_GAP"/>
    <property type="match status" value="4"/>
</dbReference>
<dbReference type="SUPFAM" id="SSF69318">
    <property type="entry name" value="Integrin alpha N-terminal domain"/>
    <property type="match status" value="1"/>
</dbReference>
<evidence type="ECO:0000256" key="1">
    <source>
        <dbReference type="ARBA" id="ARBA00004479"/>
    </source>
</evidence>
<dbReference type="GO" id="GO:0008305">
    <property type="term" value="C:integrin complex"/>
    <property type="evidence" value="ECO:0007669"/>
    <property type="project" value="InterPro"/>
</dbReference>
<dbReference type="GO" id="GO:0033627">
    <property type="term" value="P:cell adhesion mediated by integrin"/>
    <property type="evidence" value="ECO:0007669"/>
    <property type="project" value="TreeGrafter"/>
</dbReference>
<dbReference type="EMBL" id="HAED01014001">
    <property type="protein sequence ID" value="SBR00446.1"/>
    <property type="molecule type" value="Transcribed_RNA"/>
</dbReference>
<dbReference type="GO" id="GO:0050900">
    <property type="term" value="P:leukocyte migration"/>
    <property type="evidence" value="ECO:0007669"/>
    <property type="project" value="TreeGrafter"/>
</dbReference>
<evidence type="ECO:0000256" key="9">
    <source>
        <dbReference type="ARBA" id="ARBA00023136"/>
    </source>
</evidence>
<evidence type="ECO:0000256" key="13">
    <source>
        <dbReference type="RuleBase" id="RU003762"/>
    </source>
</evidence>
<reference evidence="18" key="2">
    <citation type="submission" date="2016-06" db="EMBL/GenBank/DDBJ databases">
        <title>The genome of a short-lived fish provides insights into sex chromosome evolution and the genetic control of aging.</title>
        <authorList>
            <person name="Reichwald K."/>
            <person name="Felder M."/>
            <person name="Petzold A."/>
            <person name="Koch P."/>
            <person name="Groth M."/>
            <person name="Platzer M."/>
        </authorList>
    </citation>
    <scope>NUCLEOTIDE SEQUENCE</scope>
    <source>
        <tissue evidence="18">Brain</tissue>
    </source>
</reference>
<keyword evidence="5" id="KW-0677">Repeat</keyword>
<feature type="repeat" description="FG-GAP" evidence="12">
    <location>
        <begin position="325"/>
        <end position="387"/>
    </location>
</feature>
<dbReference type="InterPro" id="IPR013649">
    <property type="entry name" value="Integrin_alpha_Ig-like_1"/>
</dbReference>
<dbReference type="GO" id="GO:0007160">
    <property type="term" value="P:cell-matrix adhesion"/>
    <property type="evidence" value="ECO:0007669"/>
    <property type="project" value="TreeGrafter"/>
</dbReference>
<keyword evidence="10 13" id="KW-0675">Receptor</keyword>
<organism evidence="18">
    <name type="scientific">Nothobranchius kuhntae</name>
    <name type="common">Beira killifish</name>
    <dbReference type="NCBI Taxonomy" id="321403"/>
    <lineage>
        <taxon>Eukaryota</taxon>
        <taxon>Metazoa</taxon>
        <taxon>Chordata</taxon>
        <taxon>Craniata</taxon>
        <taxon>Vertebrata</taxon>
        <taxon>Euteleostomi</taxon>
        <taxon>Actinopterygii</taxon>
        <taxon>Neopterygii</taxon>
        <taxon>Teleostei</taxon>
        <taxon>Neoteleostei</taxon>
        <taxon>Acanthomorphata</taxon>
        <taxon>Ovalentaria</taxon>
        <taxon>Atherinomorphae</taxon>
        <taxon>Cyprinodontiformes</taxon>
        <taxon>Nothobranchiidae</taxon>
        <taxon>Nothobranchius</taxon>
    </lineage>
</organism>
<dbReference type="InterPro" id="IPR032695">
    <property type="entry name" value="Integrin_dom_sf"/>
</dbReference>
<dbReference type="InterPro" id="IPR000413">
    <property type="entry name" value="Integrin_alpha"/>
</dbReference>
<evidence type="ECO:0000259" key="15">
    <source>
        <dbReference type="Pfam" id="PF08441"/>
    </source>
</evidence>
<gene>
    <name evidence="18" type="primary">ITGA6</name>
</gene>
<evidence type="ECO:0000256" key="3">
    <source>
        <dbReference type="ARBA" id="ARBA00022692"/>
    </source>
</evidence>
<evidence type="ECO:0000259" key="17">
    <source>
        <dbReference type="Pfam" id="PF20806"/>
    </source>
</evidence>
<evidence type="ECO:0000313" key="18">
    <source>
        <dbReference type="EMBL" id="SBR00446.1"/>
    </source>
</evidence>
<dbReference type="AlphaFoldDB" id="A0A1A8ISX4"/>
<dbReference type="PANTHER" id="PTHR23220">
    <property type="entry name" value="INTEGRIN ALPHA"/>
    <property type="match status" value="1"/>
</dbReference>
<reference evidence="18" key="1">
    <citation type="submission" date="2016-05" db="EMBL/GenBank/DDBJ databases">
        <authorList>
            <person name="Lavstsen T."/>
            <person name="Jespersen J.S."/>
        </authorList>
    </citation>
    <scope>NUCLEOTIDE SEQUENCE</scope>
    <source>
        <tissue evidence="18">Brain</tissue>
    </source>
</reference>
<dbReference type="GO" id="GO:0005178">
    <property type="term" value="F:integrin binding"/>
    <property type="evidence" value="ECO:0007669"/>
    <property type="project" value="TreeGrafter"/>
</dbReference>
<feature type="domain" description="Integrin alpha first immunoglubulin-like" evidence="15">
    <location>
        <begin position="494"/>
        <end position="652"/>
    </location>
</feature>
<dbReference type="Gene3D" id="2.60.40.1460">
    <property type="entry name" value="Integrin domains. Chain A, domain 2"/>
    <property type="match status" value="1"/>
</dbReference>
<keyword evidence="9 13" id="KW-0472">Membrane</keyword>
<keyword evidence="6 13" id="KW-0130">Cell adhesion</keyword>
<evidence type="ECO:0000256" key="8">
    <source>
        <dbReference type="ARBA" id="ARBA00023037"/>
    </source>
</evidence>
<feature type="transmembrane region" description="Helical" evidence="13">
    <location>
        <begin position="1033"/>
        <end position="1055"/>
    </location>
</feature>
<evidence type="ECO:0000256" key="7">
    <source>
        <dbReference type="ARBA" id="ARBA00022989"/>
    </source>
</evidence>
<dbReference type="InterPro" id="IPR013519">
    <property type="entry name" value="Int_alpha_beta-p"/>
</dbReference>
<evidence type="ECO:0000256" key="10">
    <source>
        <dbReference type="ARBA" id="ARBA00023170"/>
    </source>
</evidence>
<dbReference type="Pfam" id="PF01839">
    <property type="entry name" value="FG-GAP"/>
    <property type="match status" value="2"/>
</dbReference>
<evidence type="ECO:0000256" key="4">
    <source>
        <dbReference type="ARBA" id="ARBA00022729"/>
    </source>
</evidence>
<feature type="domain" description="Integrin alpha second immunoglobulin-like" evidence="16">
    <location>
        <begin position="655"/>
        <end position="809"/>
    </location>
</feature>
<proteinExistence type="inferred from homology"/>
<evidence type="ECO:0000256" key="12">
    <source>
        <dbReference type="PROSITE-ProRule" id="PRU00803"/>
    </source>
</evidence>
<feature type="domain" description="Integrin alpha third immunoglobulin-like" evidence="17">
    <location>
        <begin position="815"/>
        <end position="1022"/>
    </location>
</feature>
<dbReference type="PRINTS" id="PR01185">
    <property type="entry name" value="INTEGRINA"/>
</dbReference>
<name>A0A1A8ISX4_NOTKU</name>
<sequence>MTWPAAPLQHSAPLSTPGKVSTVMEGFTCGLWLLTLLLGCGRLSAFNLDTENVLRKAGDPGSLFGFSLAMHWQLNPQNKRLLLVGAPKAKALSGQKANVTGGLYKCDMSLSTPDCTRVIFDNDEDLSKESKENQWLGVTVSSQGPGGKVLTCAHRYQRRKNVNSNIENRDIIGRCYVLSQDLTINAKSSEDGGNWHFCDNRNRGHEMFGSCQQGLSATFDKDFHYLIFGAPGAYNWKGVVRLDQRNETFIDLGIFDDGPFEAGDEVDKNPNLVPAPASSYMGFSLDSGKSLTKKGQLTVVAGAPRANYSGAVILLKKGGDTSRILVEEYILEGQGLASSFGYDVAVLDFNKDGWEDIVVGAPQYFEKDGEIGGAVYLYINKAGKWNQVTPIRMDGSMYSMFGLAVENLGDINQDGYHDFAAAAPYEDDGAGSVYIYHGSAAEQTNKKAAQVLSGKPLGVKLFGYSLAGNMDLDGNSYPDLAVGSLSDAVFLYKARPVVSIQKEITFSPNKIDLTNKNCGNTFCLEVKACFNYDAVPKSYSPSLTVKYTLEVDADRRKNGLIPRATFMDSSGSDLYKSTGILSMDSKGKQQCVTRKLAMQENIRDKLRAIPIDVSVNIQNTKRKRRQSATSQPSPVLDAKDQNTTRQEVAFLKVGCGSDDVCQSNLRVKHQYGYKTPNQNAFTPLELEDGLPTLSLSNQKEIALEVTVTNENGEDAYEALVIANLPRSLSYSNYEDLSDGPPVTCNANKDGTKVDCDLGNPFKRGSKTTFYIILSTSGISLDTTELETELQLNTTSNQQTLAPIKAKLKVAIVLQLSFSGQAQPSQVYFTGDIKGESAMKTDSDIGSAISYKFRIINLGKRLTDVGTATLQIEWPKQVSNGKWLLYLMKINTPGMDTIKCTTGEELNPLKLEQGNTRTRREARNKEEGIKATLSRLTEGKDSKILSCGNGAQCVTIKCPLGDLDSNADIILYSRLWNSTFLEDYSKLHHVEVIVKASLRVDSSAKNTMLQNAETEVKLTVFPERRSAHYGGVPWWIILLSILFGLLLLGLLAYLLWKCGFFKRAKHEDRVPSYSAVRIRREARAVNAPNDNWDKVERKPWMTTWHDKEHYS</sequence>
<dbReference type="InterPro" id="IPR048285">
    <property type="entry name" value="Integrin_alpha_Ig-like_2"/>
</dbReference>
<keyword evidence="7 13" id="KW-1133">Transmembrane helix</keyword>
<dbReference type="GO" id="GO:0009897">
    <property type="term" value="C:external side of plasma membrane"/>
    <property type="evidence" value="ECO:0007669"/>
    <property type="project" value="TreeGrafter"/>
</dbReference>
<comment type="similarity">
    <text evidence="2 13">Belongs to the integrin alpha chain family.</text>
</comment>
<dbReference type="Pfam" id="PF08441">
    <property type="entry name" value="Integrin_A_Ig_1"/>
    <property type="match status" value="1"/>
</dbReference>
<dbReference type="GO" id="GO:0098609">
    <property type="term" value="P:cell-cell adhesion"/>
    <property type="evidence" value="ECO:0007669"/>
    <property type="project" value="TreeGrafter"/>
</dbReference>
<keyword evidence="4" id="KW-0732">Signal</keyword>
<keyword evidence="3 13" id="KW-0812">Transmembrane</keyword>
<dbReference type="SUPFAM" id="SSF69179">
    <property type="entry name" value="Integrin domains"/>
    <property type="match status" value="3"/>
</dbReference>
<keyword evidence="11" id="KW-0325">Glycoprotein</keyword>
<dbReference type="SMART" id="SM00191">
    <property type="entry name" value="Int_alpha"/>
    <property type="match status" value="5"/>
</dbReference>
<dbReference type="InterPro" id="IPR018184">
    <property type="entry name" value="Integrin_alpha_C_CS"/>
</dbReference>
<dbReference type="Gene3D" id="1.20.5.930">
    <property type="entry name" value="Bicelle-embedded integrin alpha(iib) transmembrane segment"/>
    <property type="match status" value="1"/>
</dbReference>
<dbReference type="Gene3D" id="2.130.10.130">
    <property type="entry name" value="Integrin alpha, N-terminal"/>
    <property type="match status" value="1"/>
</dbReference>
<keyword evidence="8 13" id="KW-0401">Integrin</keyword>
<evidence type="ECO:0000256" key="6">
    <source>
        <dbReference type="ARBA" id="ARBA00022889"/>
    </source>
</evidence>
<feature type="repeat" description="FG-GAP" evidence="12">
    <location>
        <begin position="450"/>
        <end position="509"/>
    </location>
</feature>
<dbReference type="InterPro" id="IPR028994">
    <property type="entry name" value="Integrin_alpha_N"/>
</dbReference>
<dbReference type="PANTHER" id="PTHR23220:SF9">
    <property type="entry name" value="INTEGRIN ALPHA-6"/>
    <property type="match status" value="1"/>
</dbReference>
<evidence type="ECO:0000256" key="2">
    <source>
        <dbReference type="ARBA" id="ARBA00008054"/>
    </source>
</evidence>
<accession>A0A1A8ISX4</accession>
<comment type="subcellular location">
    <subcellularLocation>
        <location evidence="1 13">Membrane</location>
        <topology evidence="1 13">Single-pass type I membrane protein</topology>
    </subcellularLocation>
</comment>
<protein>
    <submittedName>
        <fullName evidence="18">Integrin, alpha 6</fullName>
    </submittedName>
</protein>
<dbReference type="PROSITE" id="PS00242">
    <property type="entry name" value="INTEGRIN_ALPHA"/>
    <property type="match status" value="1"/>
</dbReference>
<dbReference type="Gene3D" id="2.60.40.1510">
    <property type="entry name" value="ntegrin, alpha v. Chain A, domain 3"/>
    <property type="match status" value="1"/>
</dbReference>
<dbReference type="GO" id="GO:0007229">
    <property type="term" value="P:integrin-mediated signaling pathway"/>
    <property type="evidence" value="ECO:0007669"/>
    <property type="project" value="UniProtKB-KW"/>
</dbReference>
<dbReference type="Pfam" id="PF20806">
    <property type="entry name" value="Integrin_A_Ig_3"/>
    <property type="match status" value="1"/>
</dbReference>
<dbReference type="Gene3D" id="2.60.40.1530">
    <property type="entry name" value="ntegrin, alpha v. Chain A, domain 4"/>
    <property type="match status" value="1"/>
</dbReference>
<dbReference type="Pfam" id="PF20805">
    <property type="entry name" value="Integrin_A_Ig_2"/>
    <property type="match status" value="1"/>
</dbReference>
<feature type="repeat" description="FG-GAP" evidence="12">
    <location>
        <begin position="199"/>
        <end position="252"/>
    </location>
</feature>
<evidence type="ECO:0000256" key="5">
    <source>
        <dbReference type="ARBA" id="ARBA00022737"/>
    </source>
</evidence>
<feature type="repeat" description="FG-GAP" evidence="12">
    <location>
        <begin position="388"/>
        <end position="445"/>
    </location>
</feature>
<evidence type="ECO:0000256" key="11">
    <source>
        <dbReference type="ARBA" id="ARBA00023180"/>
    </source>
</evidence>
<evidence type="ECO:0000256" key="14">
    <source>
        <dbReference type="SAM" id="MobiDB-lite"/>
    </source>
</evidence>
<feature type="region of interest" description="Disordered" evidence="14">
    <location>
        <begin position="620"/>
        <end position="641"/>
    </location>
</feature>
<dbReference type="InterPro" id="IPR048286">
    <property type="entry name" value="Integrin_alpha_Ig-like_3"/>
</dbReference>